<dbReference type="EMBL" id="MFZT01000034">
    <property type="protein sequence ID" value="OGK30102.1"/>
    <property type="molecule type" value="Genomic_DNA"/>
</dbReference>
<evidence type="ECO:0000313" key="1">
    <source>
        <dbReference type="EMBL" id="OGK30102.1"/>
    </source>
</evidence>
<organism evidence="1 2">
    <name type="scientific">Candidatus Roizmanbacteria bacterium RIFCSPHIGHO2_02_FULL_43_11</name>
    <dbReference type="NCBI Taxonomy" id="1802043"/>
    <lineage>
        <taxon>Bacteria</taxon>
        <taxon>Candidatus Roizmaniibacteriota</taxon>
    </lineage>
</organism>
<dbReference type="Proteomes" id="UP000178098">
    <property type="component" value="Unassembled WGS sequence"/>
</dbReference>
<reference evidence="1 2" key="1">
    <citation type="journal article" date="2016" name="Nat. Commun.">
        <title>Thousands of microbial genomes shed light on interconnected biogeochemical processes in an aquifer system.</title>
        <authorList>
            <person name="Anantharaman K."/>
            <person name="Brown C.T."/>
            <person name="Hug L.A."/>
            <person name="Sharon I."/>
            <person name="Castelle C.J."/>
            <person name="Probst A.J."/>
            <person name="Thomas B.C."/>
            <person name="Singh A."/>
            <person name="Wilkins M.J."/>
            <person name="Karaoz U."/>
            <person name="Brodie E.L."/>
            <person name="Williams K.H."/>
            <person name="Hubbard S.S."/>
            <person name="Banfield J.F."/>
        </authorList>
    </citation>
    <scope>NUCLEOTIDE SEQUENCE [LARGE SCALE GENOMIC DNA]</scope>
</reference>
<proteinExistence type="predicted"/>
<name>A0A1F7HH58_9BACT</name>
<dbReference type="AlphaFoldDB" id="A0A1F7HH58"/>
<sequence length="285" mass="32803">MNILKHLAGLTNYFYDSTNNKIPYIHVYSCTDGKKFHPVDANGEGKARVDDAARACILAFEIYEYTQDKTALETDLKWIKFLDYMTDDNNLMLNFIDEDNNRVTNTQSYYPGGAWWSSRAKHAYAKAFAVTKDDAYLTKYTRLKISEAFDSDIASILLIAGMEANIEEDFQDLYTLAISLLESVSVDGYMVHNRNVHEMHMWGYHEFEAYIITRKEKYKKMFLDCCAWFDGKSQLGERIYNRLNGACRDGIKDGKLSKDCGAESAIEAGSVELRRIILQEQSFKY</sequence>
<evidence type="ECO:0000313" key="2">
    <source>
        <dbReference type="Proteomes" id="UP000178098"/>
    </source>
</evidence>
<protein>
    <submittedName>
        <fullName evidence="1">Uncharacterized protein</fullName>
    </submittedName>
</protein>
<gene>
    <name evidence="1" type="ORF">A3D08_00265</name>
</gene>
<comment type="caution">
    <text evidence="1">The sequence shown here is derived from an EMBL/GenBank/DDBJ whole genome shotgun (WGS) entry which is preliminary data.</text>
</comment>
<accession>A0A1F7HH58</accession>